<dbReference type="RefSeq" id="WP_123042753.1">
    <property type="nucleotide sequence ID" value="NZ_CP033433.1"/>
</dbReference>
<keyword evidence="3" id="KW-1185">Reference proteome</keyword>
<dbReference type="PROSITE" id="PS51186">
    <property type="entry name" value="GNAT"/>
    <property type="match status" value="1"/>
</dbReference>
<accession>A0A3G3K2I0</accession>
<evidence type="ECO:0000259" key="1">
    <source>
        <dbReference type="PROSITE" id="PS51186"/>
    </source>
</evidence>
<evidence type="ECO:0000313" key="2">
    <source>
        <dbReference type="EMBL" id="AYQ74673.1"/>
    </source>
</evidence>
<name>A0A3G3K2I0_9BACL</name>
<protein>
    <submittedName>
        <fullName evidence="2">N-acetyltransferase</fullName>
    </submittedName>
</protein>
<dbReference type="Gene3D" id="3.40.630.30">
    <property type="match status" value="1"/>
</dbReference>
<feature type="domain" description="N-acetyltransferase" evidence="1">
    <location>
        <begin position="3"/>
        <end position="160"/>
    </location>
</feature>
<dbReference type="KEGG" id="coh:EAV92_20175"/>
<evidence type="ECO:0000313" key="3">
    <source>
        <dbReference type="Proteomes" id="UP000269097"/>
    </source>
</evidence>
<dbReference type="Proteomes" id="UP000269097">
    <property type="component" value="Chromosome"/>
</dbReference>
<proteinExistence type="predicted"/>
<dbReference type="EMBL" id="CP033433">
    <property type="protein sequence ID" value="AYQ74673.1"/>
    <property type="molecule type" value="Genomic_DNA"/>
</dbReference>
<dbReference type="InterPro" id="IPR016181">
    <property type="entry name" value="Acyl_CoA_acyltransferase"/>
</dbReference>
<dbReference type="Pfam" id="PF00583">
    <property type="entry name" value="Acetyltransf_1"/>
    <property type="match status" value="1"/>
</dbReference>
<dbReference type="SUPFAM" id="SSF55729">
    <property type="entry name" value="Acyl-CoA N-acyltransferases (Nat)"/>
    <property type="match status" value="1"/>
</dbReference>
<dbReference type="InterPro" id="IPR000182">
    <property type="entry name" value="GNAT_dom"/>
</dbReference>
<keyword evidence="2" id="KW-0808">Transferase</keyword>
<organism evidence="2 3">
    <name type="scientific">Cohnella candidum</name>
    <dbReference type="NCBI Taxonomy" id="2674991"/>
    <lineage>
        <taxon>Bacteria</taxon>
        <taxon>Bacillati</taxon>
        <taxon>Bacillota</taxon>
        <taxon>Bacilli</taxon>
        <taxon>Bacillales</taxon>
        <taxon>Paenibacillaceae</taxon>
        <taxon>Cohnella</taxon>
    </lineage>
</organism>
<reference evidence="2 3" key="1">
    <citation type="submission" date="2018-10" db="EMBL/GenBank/DDBJ databases">
        <title>Genome Sequence of Cohnella sp.</title>
        <authorList>
            <person name="Srinivasan S."/>
            <person name="Kim M.K."/>
        </authorList>
    </citation>
    <scope>NUCLEOTIDE SEQUENCE [LARGE SCALE GENOMIC DNA]</scope>
    <source>
        <strain evidence="2 3">18JY8-7</strain>
    </source>
</reference>
<dbReference type="AlphaFoldDB" id="A0A3G3K2I0"/>
<sequence>MNFQLRPMTEEDARQLCEWRYPAPYDRYGWPSWEQMVRDGREFADPEIRASQYVSAIRESGEMAAYVQFFPLDRAVRIGLGLRPDLCGAGLGLGLVRSAVQEAKRRYPDHEIDLEVETWNRRAIKTYERAGFAVEDEYDRPSPNGIVRVLCMVWLPARTDGNGAQA</sequence>
<dbReference type="GO" id="GO:0016747">
    <property type="term" value="F:acyltransferase activity, transferring groups other than amino-acyl groups"/>
    <property type="evidence" value="ECO:0007669"/>
    <property type="project" value="InterPro"/>
</dbReference>
<gene>
    <name evidence="2" type="ORF">EAV92_20175</name>
</gene>